<dbReference type="RefSeq" id="XP_064668582.1">
    <property type="nucleotide sequence ID" value="XM_064817910.1"/>
</dbReference>
<dbReference type="GeneID" id="89942035"/>
<comment type="caution">
    <text evidence="2">The sequence shown here is derived from an EMBL/GenBank/DDBJ whole genome shotgun (WGS) entry which is preliminary data.</text>
</comment>
<organism evidence="2 3">
    <name type="scientific">Canariomyces notabilis</name>
    <dbReference type="NCBI Taxonomy" id="2074819"/>
    <lineage>
        <taxon>Eukaryota</taxon>
        <taxon>Fungi</taxon>
        <taxon>Dikarya</taxon>
        <taxon>Ascomycota</taxon>
        <taxon>Pezizomycotina</taxon>
        <taxon>Sordariomycetes</taxon>
        <taxon>Sordariomycetidae</taxon>
        <taxon>Sordariales</taxon>
        <taxon>Chaetomiaceae</taxon>
        <taxon>Canariomyces</taxon>
    </lineage>
</organism>
<evidence type="ECO:0000256" key="1">
    <source>
        <dbReference type="SAM" id="MobiDB-lite"/>
    </source>
</evidence>
<name>A0AAN6TB35_9PEZI</name>
<evidence type="ECO:0000313" key="2">
    <source>
        <dbReference type="EMBL" id="KAK4111012.1"/>
    </source>
</evidence>
<dbReference type="EMBL" id="MU853348">
    <property type="protein sequence ID" value="KAK4111012.1"/>
    <property type="molecule type" value="Genomic_DNA"/>
</dbReference>
<keyword evidence="3" id="KW-1185">Reference proteome</keyword>
<proteinExistence type="predicted"/>
<evidence type="ECO:0000313" key="3">
    <source>
        <dbReference type="Proteomes" id="UP001302812"/>
    </source>
</evidence>
<dbReference type="AlphaFoldDB" id="A0AAN6TB35"/>
<dbReference type="Proteomes" id="UP001302812">
    <property type="component" value="Unassembled WGS sequence"/>
</dbReference>
<accession>A0AAN6TB35</accession>
<feature type="region of interest" description="Disordered" evidence="1">
    <location>
        <begin position="27"/>
        <end position="61"/>
    </location>
</feature>
<sequence length="222" mass="24234">MPARAWWEKEPEINLEGWEEVSASGDFGVGSLPSAESNTLVSPSESNTLVESLESPSFDASSPDALLSALPSKLGDAETHLIYTSRAIGDYLWLASMDAQHYGDVLSSGRTTIHGLMGKTLKSMLEIDRMMELVRKGYNHFGEEAGDLGGRIELIENCITDLSEQWIQLAVLWDSVVAAGPRLFQDFLTHGEAVDIAARLHRGIGISISDCTHVRGPNDEFD</sequence>
<feature type="compositionally biased region" description="Polar residues" evidence="1">
    <location>
        <begin position="34"/>
        <end position="50"/>
    </location>
</feature>
<gene>
    <name evidence="2" type="ORF">N656DRAFT_799720</name>
</gene>
<protein>
    <submittedName>
        <fullName evidence="2">Uncharacterized protein</fullName>
    </submittedName>
</protein>
<reference evidence="2" key="2">
    <citation type="submission" date="2023-05" db="EMBL/GenBank/DDBJ databases">
        <authorList>
            <consortium name="Lawrence Berkeley National Laboratory"/>
            <person name="Steindorff A."/>
            <person name="Hensen N."/>
            <person name="Bonometti L."/>
            <person name="Westerberg I."/>
            <person name="Brannstrom I.O."/>
            <person name="Guillou S."/>
            <person name="Cros-Aarteil S."/>
            <person name="Calhoun S."/>
            <person name="Haridas S."/>
            <person name="Kuo A."/>
            <person name="Mondo S."/>
            <person name="Pangilinan J."/>
            <person name="Riley R."/>
            <person name="Labutti K."/>
            <person name="Andreopoulos B."/>
            <person name="Lipzen A."/>
            <person name="Chen C."/>
            <person name="Yanf M."/>
            <person name="Daum C."/>
            <person name="Ng V."/>
            <person name="Clum A."/>
            <person name="Ohm R."/>
            <person name="Martin F."/>
            <person name="Silar P."/>
            <person name="Natvig D."/>
            <person name="Lalanne C."/>
            <person name="Gautier V."/>
            <person name="Ament-Velasquez S.L."/>
            <person name="Kruys A."/>
            <person name="Hutchinson M.I."/>
            <person name="Powell A.J."/>
            <person name="Barry K."/>
            <person name="Miller A.N."/>
            <person name="Grigoriev I.V."/>
            <person name="Debuchy R."/>
            <person name="Gladieux P."/>
            <person name="Thoren M.H."/>
            <person name="Johannesson H."/>
        </authorList>
    </citation>
    <scope>NUCLEOTIDE SEQUENCE</scope>
    <source>
        <strain evidence="2">CBS 508.74</strain>
    </source>
</reference>
<reference evidence="2" key="1">
    <citation type="journal article" date="2023" name="Mol. Phylogenet. Evol.">
        <title>Genome-scale phylogeny and comparative genomics of the fungal order Sordariales.</title>
        <authorList>
            <person name="Hensen N."/>
            <person name="Bonometti L."/>
            <person name="Westerberg I."/>
            <person name="Brannstrom I.O."/>
            <person name="Guillou S."/>
            <person name="Cros-Aarteil S."/>
            <person name="Calhoun S."/>
            <person name="Haridas S."/>
            <person name="Kuo A."/>
            <person name="Mondo S."/>
            <person name="Pangilinan J."/>
            <person name="Riley R."/>
            <person name="LaButti K."/>
            <person name="Andreopoulos B."/>
            <person name="Lipzen A."/>
            <person name="Chen C."/>
            <person name="Yan M."/>
            <person name="Daum C."/>
            <person name="Ng V."/>
            <person name="Clum A."/>
            <person name="Steindorff A."/>
            <person name="Ohm R.A."/>
            <person name="Martin F."/>
            <person name="Silar P."/>
            <person name="Natvig D.O."/>
            <person name="Lalanne C."/>
            <person name="Gautier V."/>
            <person name="Ament-Velasquez S.L."/>
            <person name="Kruys A."/>
            <person name="Hutchinson M.I."/>
            <person name="Powell A.J."/>
            <person name="Barry K."/>
            <person name="Miller A.N."/>
            <person name="Grigoriev I.V."/>
            <person name="Debuchy R."/>
            <person name="Gladieux P."/>
            <person name="Hiltunen Thoren M."/>
            <person name="Johannesson H."/>
        </authorList>
    </citation>
    <scope>NUCLEOTIDE SEQUENCE</scope>
    <source>
        <strain evidence="2">CBS 508.74</strain>
    </source>
</reference>